<dbReference type="PROSITE" id="PS00893">
    <property type="entry name" value="NUDIX_BOX"/>
    <property type="match status" value="1"/>
</dbReference>
<dbReference type="EC" id="3.6.-.-" evidence="7"/>
<comment type="caution">
    <text evidence="7">The sequence shown here is derived from an EMBL/GenBank/DDBJ whole genome shotgun (WGS) entry which is preliminary data.</text>
</comment>
<dbReference type="EMBL" id="JAVREL010000026">
    <property type="protein sequence ID" value="MDT0347019.1"/>
    <property type="molecule type" value="Genomic_DNA"/>
</dbReference>
<evidence type="ECO:0000256" key="5">
    <source>
        <dbReference type="RuleBase" id="RU003476"/>
    </source>
</evidence>
<dbReference type="SUPFAM" id="SSF55811">
    <property type="entry name" value="Nudix"/>
    <property type="match status" value="1"/>
</dbReference>
<comment type="similarity">
    <text evidence="2 5">Belongs to the Nudix hydrolase family.</text>
</comment>
<keyword evidence="4" id="KW-0460">Magnesium</keyword>
<dbReference type="PANTHER" id="PTHR43046:SF12">
    <property type="entry name" value="GDP-MANNOSE MANNOSYL HYDROLASE"/>
    <property type="match status" value="1"/>
</dbReference>
<dbReference type="GO" id="GO:0016787">
    <property type="term" value="F:hydrolase activity"/>
    <property type="evidence" value="ECO:0007669"/>
    <property type="project" value="UniProtKB-KW"/>
</dbReference>
<evidence type="ECO:0000313" key="7">
    <source>
        <dbReference type="EMBL" id="MDT0347019.1"/>
    </source>
</evidence>
<dbReference type="Proteomes" id="UP001183246">
    <property type="component" value="Unassembled WGS sequence"/>
</dbReference>
<dbReference type="PROSITE" id="PS51462">
    <property type="entry name" value="NUDIX"/>
    <property type="match status" value="1"/>
</dbReference>
<dbReference type="RefSeq" id="WP_311708143.1">
    <property type="nucleotide sequence ID" value="NZ_JAVREL010000026.1"/>
</dbReference>
<dbReference type="Pfam" id="PF00293">
    <property type="entry name" value="NUDIX"/>
    <property type="match status" value="1"/>
</dbReference>
<proteinExistence type="inferred from homology"/>
<evidence type="ECO:0000259" key="6">
    <source>
        <dbReference type="PROSITE" id="PS51462"/>
    </source>
</evidence>
<sequence>MTRHPEPGTAEWDAYLAEGNAKQARKRIAADVILRDGAGRVLLVNPTYKEGWDLPGGMVEANESPVDAARRELFEELGIKPKLSGILSVDWDPPHGPWGDQIVIIFDGGELNSAEAEALRPHDSELSACGFFMPADAIAALRPRIRNRVTQAIEALATGRPRYMESGRALW</sequence>
<dbReference type="Gene3D" id="3.90.79.10">
    <property type="entry name" value="Nucleoside Triphosphate Pyrophosphohydrolase"/>
    <property type="match status" value="1"/>
</dbReference>
<keyword evidence="8" id="KW-1185">Reference proteome</keyword>
<dbReference type="InterPro" id="IPR015797">
    <property type="entry name" value="NUDIX_hydrolase-like_dom_sf"/>
</dbReference>
<evidence type="ECO:0000256" key="3">
    <source>
        <dbReference type="ARBA" id="ARBA00022801"/>
    </source>
</evidence>
<protein>
    <submittedName>
        <fullName evidence="7">NUDIX hydrolase</fullName>
        <ecNumber evidence="7">3.6.-.-</ecNumber>
    </submittedName>
</protein>
<gene>
    <name evidence="7" type="ORF">RM590_31215</name>
</gene>
<comment type="cofactor">
    <cofactor evidence="1">
        <name>Mg(2+)</name>
        <dbReference type="ChEBI" id="CHEBI:18420"/>
    </cofactor>
</comment>
<accession>A0ABU2N2R0</accession>
<dbReference type="InterPro" id="IPR000086">
    <property type="entry name" value="NUDIX_hydrolase_dom"/>
</dbReference>
<dbReference type="InterPro" id="IPR020084">
    <property type="entry name" value="NUDIX_hydrolase_CS"/>
</dbReference>
<dbReference type="PRINTS" id="PR00502">
    <property type="entry name" value="NUDIXFAMILY"/>
</dbReference>
<organism evidence="7 8">
    <name type="scientific">Streptomyces litchfieldiae</name>
    <dbReference type="NCBI Taxonomy" id="3075543"/>
    <lineage>
        <taxon>Bacteria</taxon>
        <taxon>Bacillati</taxon>
        <taxon>Actinomycetota</taxon>
        <taxon>Actinomycetes</taxon>
        <taxon>Kitasatosporales</taxon>
        <taxon>Streptomycetaceae</taxon>
        <taxon>Streptomyces</taxon>
    </lineage>
</organism>
<name>A0ABU2N2R0_9ACTN</name>
<dbReference type="PANTHER" id="PTHR43046">
    <property type="entry name" value="GDP-MANNOSE MANNOSYL HYDROLASE"/>
    <property type="match status" value="1"/>
</dbReference>
<evidence type="ECO:0000256" key="4">
    <source>
        <dbReference type="ARBA" id="ARBA00022842"/>
    </source>
</evidence>
<dbReference type="InterPro" id="IPR020476">
    <property type="entry name" value="Nudix_hydrolase"/>
</dbReference>
<feature type="domain" description="Nudix hydrolase" evidence="6">
    <location>
        <begin position="25"/>
        <end position="154"/>
    </location>
</feature>
<evidence type="ECO:0000313" key="8">
    <source>
        <dbReference type="Proteomes" id="UP001183246"/>
    </source>
</evidence>
<evidence type="ECO:0000256" key="2">
    <source>
        <dbReference type="ARBA" id="ARBA00005582"/>
    </source>
</evidence>
<reference evidence="8" key="1">
    <citation type="submission" date="2023-07" db="EMBL/GenBank/DDBJ databases">
        <title>30 novel species of actinomycetes from the DSMZ collection.</title>
        <authorList>
            <person name="Nouioui I."/>
        </authorList>
    </citation>
    <scope>NUCLEOTIDE SEQUENCE [LARGE SCALE GENOMIC DNA]</scope>
    <source>
        <strain evidence="8">DSM 44938</strain>
    </source>
</reference>
<dbReference type="CDD" id="cd18876">
    <property type="entry name" value="NUDIX_Hydrolase"/>
    <property type="match status" value="1"/>
</dbReference>
<keyword evidence="3 5" id="KW-0378">Hydrolase</keyword>
<evidence type="ECO:0000256" key="1">
    <source>
        <dbReference type="ARBA" id="ARBA00001946"/>
    </source>
</evidence>